<name>A0A1E3VVG6_9HYPH</name>
<keyword evidence="1" id="KW-0472">Membrane</keyword>
<dbReference type="EMBL" id="LPWE01000001">
    <property type="protein sequence ID" value="ODR97499.1"/>
    <property type="molecule type" value="Genomic_DNA"/>
</dbReference>
<dbReference type="Proteomes" id="UP000094172">
    <property type="component" value="Unassembled WGS sequence"/>
</dbReference>
<proteinExistence type="predicted"/>
<accession>A0A1E3VVG6</accession>
<dbReference type="InterPro" id="IPR019886">
    <property type="entry name" value="Na_symporter_ssu"/>
</dbReference>
<evidence type="ECO:0000259" key="2">
    <source>
        <dbReference type="Pfam" id="PF13937"/>
    </source>
</evidence>
<gene>
    <name evidence="3" type="ORF">AUC70_00265</name>
</gene>
<keyword evidence="4" id="KW-1185">Reference proteome</keyword>
<evidence type="ECO:0000313" key="4">
    <source>
        <dbReference type="Proteomes" id="UP000094172"/>
    </source>
</evidence>
<organism evidence="3 4">
    <name type="scientific">Methyloceanibacter stevinii</name>
    <dbReference type="NCBI Taxonomy" id="1774970"/>
    <lineage>
        <taxon>Bacteria</taxon>
        <taxon>Pseudomonadati</taxon>
        <taxon>Pseudomonadota</taxon>
        <taxon>Alphaproteobacteria</taxon>
        <taxon>Hyphomicrobiales</taxon>
        <taxon>Hyphomicrobiaceae</taxon>
        <taxon>Methyloceanibacter</taxon>
    </lineage>
</organism>
<protein>
    <recommendedName>
        <fullName evidence="2">Sodium symporter small subunit domain-containing protein</fullName>
    </recommendedName>
</protein>
<dbReference type="NCBIfam" id="TIGR03647">
    <property type="entry name" value="Na_symport_sm"/>
    <property type="match status" value="1"/>
</dbReference>
<feature type="domain" description="Sodium symporter small subunit" evidence="2">
    <location>
        <begin position="30"/>
        <end position="91"/>
    </location>
</feature>
<reference evidence="3 4" key="1">
    <citation type="journal article" date="2016" name="Environ. Microbiol.">
        <title>New Methyloceanibacter diversity from North Sea sediments includes methanotroph containing solely the soluble methane monooxygenase.</title>
        <authorList>
            <person name="Vekeman B."/>
            <person name="Kerckhof F.M."/>
            <person name="Cremers G."/>
            <person name="de Vos P."/>
            <person name="Vandamme P."/>
            <person name="Boon N."/>
            <person name="Op den Camp H.J."/>
            <person name="Heylen K."/>
        </authorList>
    </citation>
    <scope>NUCLEOTIDE SEQUENCE [LARGE SCALE GENOMIC DNA]</scope>
    <source>
        <strain evidence="3 4">R-67176</strain>
    </source>
</reference>
<evidence type="ECO:0000313" key="3">
    <source>
        <dbReference type="EMBL" id="ODR97499.1"/>
    </source>
</evidence>
<dbReference type="RefSeq" id="WP_083241098.1">
    <property type="nucleotide sequence ID" value="NZ_LPWE01000001.1"/>
</dbReference>
<keyword evidence="1" id="KW-1133">Transmembrane helix</keyword>
<feature type="transmembrane region" description="Helical" evidence="1">
    <location>
        <begin position="29"/>
        <end position="51"/>
    </location>
</feature>
<dbReference type="AlphaFoldDB" id="A0A1E3VVG6"/>
<feature type="transmembrane region" description="Helical" evidence="1">
    <location>
        <begin position="63"/>
        <end position="84"/>
    </location>
</feature>
<keyword evidence="1" id="KW-0812">Transmembrane</keyword>
<dbReference type="Pfam" id="PF13937">
    <property type="entry name" value="DUF4212"/>
    <property type="match status" value="1"/>
</dbReference>
<comment type="caution">
    <text evidence="3">The sequence shown here is derived from an EMBL/GenBank/DDBJ whole genome shotgun (WGS) entry which is preliminary data.</text>
</comment>
<dbReference type="STRING" id="1774970.AUC70_00265"/>
<evidence type="ECO:0000256" key="1">
    <source>
        <dbReference type="SAM" id="Phobius"/>
    </source>
</evidence>
<sequence length="101" mass="11642">MTTQNTDQDAQHDIEIENAARDRHQLRTLAVAITSVSVVLFAVVVAILYAIPLNRIWFLNFPLGFYLLAQGLILFAVFVTFWYVRVQERIDLTRSMNEEVT</sequence>